<evidence type="ECO:0000313" key="2">
    <source>
        <dbReference type="EMBL" id="KUN75268.1"/>
    </source>
</evidence>
<proteinExistence type="predicted"/>
<evidence type="ECO:0000256" key="1">
    <source>
        <dbReference type="SAM" id="MobiDB-lite"/>
    </source>
</evidence>
<dbReference type="Proteomes" id="UP000052982">
    <property type="component" value="Unassembled WGS sequence"/>
</dbReference>
<organism evidence="2 3">
    <name type="scientific">Streptomyces griseoruber</name>
    <dbReference type="NCBI Taxonomy" id="1943"/>
    <lineage>
        <taxon>Bacteria</taxon>
        <taxon>Bacillati</taxon>
        <taxon>Actinomycetota</taxon>
        <taxon>Actinomycetes</taxon>
        <taxon>Kitasatosporales</taxon>
        <taxon>Streptomycetaceae</taxon>
        <taxon>Streptomyces</taxon>
    </lineage>
</organism>
<name>A0A117R7E7_9ACTN</name>
<protein>
    <submittedName>
        <fullName evidence="2">Uncharacterized protein</fullName>
    </submittedName>
</protein>
<evidence type="ECO:0000313" key="3">
    <source>
        <dbReference type="Proteomes" id="UP000052982"/>
    </source>
</evidence>
<dbReference type="EMBL" id="LMWW01000086">
    <property type="protein sequence ID" value="KUN75268.1"/>
    <property type="molecule type" value="Genomic_DNA"/>
</dbReference>
<comment type="caution">
    <text evidence="2">The sequence shown here is derived from an EMBL/GenBank/DDBJ whole genome shotgun (WGS) entry which is preliminary data.</text>
</comment>
<feature type="compositionally biased region" description="Basic and acidic residues" evidence="1">
    <location>
        <begin position="18"/>
        <end position="36"/>
    </location>
</feature>
<accession>A0A117R7E7</accession>
<keyword evidence="3" id="KW-1185">Reference proteome</keyword>
<reference evidence="2 3" key="1">
    <citation type="submission" date="2015-10" db="EMBL/GenBank/DDBJ databases">
        <title>Draft genome sequence of Streptomyces griseoruber DSM 40281, type strain for the species Streptomyces griseoruber.</title>
        <authorList>
            <person name="Ruckert C."/>
            <person name="Winkler A."/>
            <person name="Kalinowski J."/>
            <person name="Kampfer P."/>
            <person name="Glaeser S."/>
        </authorList>
    </citation>
    <scope>NUCLEOTIDE SEQUENCE [LARGE SCALE GENOMIC DNA]</scope>
    <source>
        <strain evidence="2 3">DSM 40281</strain>
    </source>
</reference>
<dbReference type="AlphaFoldDB" id="A0A117R7E7"/>
<gene>
    <name evidence="2" type="ORF">AQJ64_42975</name>
</gene>
<sequence length="121" mass="12764">MFSVRSPVPELQAGMPRAEVRQEGDITDTPTEHHPVESACQHPLMGIIGSGQAVDEDVLQESPFEEAIAHCATAQGDVAEDGPLGGVLDGPDPAAEKLITIEFPALDHRSRTRAQGSGASR</sequence>
<feature type="region of interest" description="Disordered" evidence="1">
    <location>
        <begin position="1"/>
        <end position="36"/>
    </location>
</feature>